<keyword evidence="1" id="KW-0812">Transmembrane</keyword>
<dbReference type="STRING" id="1610489.SAMN06295981_1089"/>
<feature type="transmembrane region" description="Helical" evidence="1">
    <location>
        <begin position="177"/>
        <end position="207"/>
    </location>
</feature>
<evidence type="ECO:0000313" key="3">
    <source>
        <dbReference type="Proteomes" id="UP000193309"/>
    </source>
</evidence>
<feature type="transmembrane region" description="Helical" evidence="1">
    <location>
        <begin position="121"/>
        <end position="138"/>
    </location>
</feature>
<keyword evidence="3" id="KW-1185">Reference proteome</keyword>
<feature type="transmembrane region" description="Helical" evidence="1">
    <location>
        <begin position="450"/>
        <end position="469"/>
    </location>
</feature>
<evidence type="ECO:0000256" key="1">
    <source>
        <dbReference type="SAM" id="Phobius"/>
    </source>
</evidence>
<keyword evidence="1" id="KW-0472">Membrane</keyword>
<name>A0A1X7IYR5_9CORY</name>
<evidence type="ECO:0000313" key="2">
    <source>
        <dbReference type="EMBL" id="SMG20447.1"/>
    </source>
</evidence>
<feature type="transmembrane region" description="Helical" evidence="1">
    <location>
        <begin position="144"/>
        <end position="165"/>
    </location>
</feature>
<sequence length="474" mass="48472">MPALWAAVLIGALLWPLLLPGELALRDMVVLDSPALSAGTLGTGDLPARNAPQDGLLALLGGVLPASWVARAFLVGGAVAGAYGAVLLARHQGAGRLPTLAALTLTLWNPYTVERLLQGHWSLVIAAWLLPLIAALGLTGRTGWQWLALWAASLTPTGALFALLTGVATARRRLPTLAFALACCLPWLIPGLLAGGGASAASVAAFAPRAEAWATTPGSLVGLGGIWNADAVPASRELGFALVGVVLFAVLATQARRVPAPLLVLAGVGLGGAVLAWLLPDALAWATAHVPGAGLLRDASKLTALALPAYVAAAASIRRWAGLVLALALLQVPDAPRALAPLAPQEVAVDPMLVERVAGRDVLLVDEPPLTRRADGTVIINPLLKALPTVESGALVVDGVLVDPPAPRWTEAVAAWEAGDLGRLADLGVGVVVDGEEATETGAGPQSRTLGLWLLAGWLAMPLIATAALRTARR</sequence>
<dbReference type="Proteomes" id="UP000193309">
    <property type="component" value="Unassembled WGS sequence"/>
</dbReference>
<feature type="transmembrane region" description="Helical" evidence="1">
    <location>
        <begin position="262"/>
        <end position="279"/>
    </location>
</feature>
<protein>
    <submittedName>
        <fullName evidence="2">Uncharacterized protein</fullName>
    </submittedName>
</protein>
<dbReference type="RefSeq" id="WP_085549231.1">
    <property type="nucleotide sequence ID" value="NZ_FXAR01000003.1"/>
</dbReference>
<organism evidence="2 3">
    <name type="scientific">Corynebacterium pollutisoli</name>
    <dbReference type="NCBI Taxonomy" id="1610489"/>
    <lineage>
        <taxon>Bacteria</taxon>
        <taxon>Bacillati</taxon>
        <taxon>Actinomycetota</taxon>
        <taxon>Actinomycetes</taxon>
        <taxon>Mycobacteriales</taxon>
        <taxon>Corynebacteriaceae</taxon>
        <taxon>Corynebacterium</taxon>
    </lineage>
</organism>
<dbReference type="AlphaFoldDB" id="A0A1X7IYR5"/>
<proteinExistence type="predicted"/>
<dbReference type="EMBL" id="FXAR01000003">
    <property type="protein sequence ID" value="SMG20447.1"/>
    <property type="molecule type" value="Genomic_DNA"/>
</dbReference>
<dbReference type="OrthoDB" id="3463898at2"/>
<accession>A0A1X7IYR5</accession>
<gene>
    <name evidence="2" type="ORF">SAMN06295981_1089</name>
</gene>
<feature type="transmembrane region" description="Helical" evidence="1">
    <location>
        <begin position="238"/>
        <end position="255"/>
    </location>
</feature>
<reference evidence="3" key="1">
    <citation type="submission" date="2017-04" db="EMBL/GenBank/DDBJ databases">
        <authorList>
            <person name="Varghese N."/>
            <person name="Submissions S."/>
        </authorList>
    </citation>
    <scope>NUCLEOTIDE SEQUENCE [LARGE SCALE GENOMIC DNA]</scope>
    <source>
        <strain evidence="3">VDS</strain>
    </source>
</reference>
<keyword evidence="1" id="KW-1133">Transmembrane helix</keyword>
<feature type="transmembrane region" description="Helical" evidence="1">
    <location>
        <begin position="68"/>
        <end position="89"/>
    </location>
</feature>